<reference evidence="2" key="1">
    <citation type="submission" date="2024-05" db="EMBL/GenBank/DDBJ databases">
        <title>Isolation and characterization of Sporomusa carbonis sp. nov., a carboxydotrophic hydrogenogen in the genus of Sporomusa isolated from a charcoal burning pile.</title>
        <authorList>
            <person name="Boeer T."/>
            <person name="Rosenbaum F."/>
            <person name="Eysell L."/>
            <person name="Mueller V."/>
            <person name="Daniel R."/>
            <person name="Poehlein A."/>
        </authorList>
    </citation>
    <scope>NUCLEOTIDE SEQUENCE [LARGE SCALE GENOMIC DNA]</scope>
    <source>
        <strain evidence="2">DSM 3132</strain>
    </source>
</reference>
<sequence>MISPRLINSIKYMAISLFIFVLSVCGFFYSGTYTKFLFVISGVLGLLNVIYALYPTKSNRDRSHR</sequence>
<keyword evidence="3" id="KW-1185">Reference proteome</keyword>
<gene>
    <name evidence="2" type="ORF">SPACI_009770</name>
</gene>
<evidence type="ECO:0000313" key="2">
    <source>
        <dbReference type="EMBL" id="XFO70977.1"/>
    </source>
</evidence>
<organism evidence="2 3">
    <name type="scientific">Sporomusa acidovorans (strain ATCC 49682 / DSM 3132 / Mol)</name>
    <dbReference type="NCBI Taxonomy" id="1123286"/>
    <lineage>
        <taxon>Bacteria</taxon>
        <taxon>Bacillati</taxon>
        <taxon>Bacillota</taxon>
        <taxon>Negativicutes</taxon>
        <taxon>Selenomonadales</taxon>
        <taxon>Sporomusaceae</taxon>
        <taxon>Sporomusa</taxon>
    </lineage>
</organism>
<evidence type="ECO:0008006" key="4">
    <source>
        <dbReference type="Google" id="ProtNLM"/>
    </source>
</evidence>
<keyword evidence="1" id="KW-0472">Membrane</keyword>
<evidence type="ECO:0000313" key="3">
    <source>
        <dbReference type="Proteomes" id="UP000216052"/>
    </source>
</evidence>
<evidence type="ECO:0000256" key="1">
    <source>
        <dbReference type="SAM" id="Phobius"/>
    </source>
</evidence>
<accession>A0ABZ3IZ00</accession>
<feature type="transmembrane region" description="Helical" evidence="1">
    <location>
        <begin position="36"/>
        <end position="54"/>
    </location>
</feature>
<keyword evidence="1" id="KW-1133">Transmembrane helix</keyword>
<proteinExistence type="predicted"/>
<dbReference type="EMBL" id="CP155571">
    <property type="protein sequence ID" value="XFO70977.1"/>
    <property type="molecule type" value="Genomic_DNA"/>
</dbReference>
<name>A0ABZ3IZ00_SPOA4</name>
<protein>
    <recommendedName>
        <fullName evidence="4">Lipoprotein</fullName>
    </recommendedName>
</protein>
<keyword evidence="1" id="KW-0812">Transmembrane</keyword>
<feature type="transmembrane region" description="Helical" evidence="1">
    <location>
        <begin position="12"/>
        <end position="30"/>
    </location>
</feature>
<dbReference type="Proteomes" id="UP000216052">
    <property type="component" value="Chromosome"/>
</dbReference>